<protein>
    <recommendedName>
        <fullName evidence="2">Anti-sigma factor antagonist</fullName>
    </recommendedName>
</protein>
<sequence length="114" mass="11816">MIAVAGELDLATAPALRHFIDDVRRAPADQLIFDMAGVAFVDSSGLRVLLDAYVLARRHGGAVHLAALSGAPARLVEITRLGERFRLHPTTATALAAVLAAPEAPGSGDGAVPR</sequence>
<feature type="domain" description="STAS" evidence="3">
    <location>
        <begin position="1"/>
        <end position="98"/>
    </location>
</feature>
<proteinExistence type="inferred from homology"/>
<dbReference type="InterPro" id="IPR003658">
    <property type="entry name" value="Anti-sigma_ant"/>
</dbReference>
<evidence type="ECO:0000259" key="3">
    <source>
        <dbReference type="PROSITE" id="PS50801"/>
    </source>
</evidence>
<dbReference type="PROSITE" id="PS50801">
    <property type="entry name" value="STAS"/>
    <property type="match status" value="1"/>
</dbReference>
<accession>A0A1M4EA43</accession>
<gene>
    <name evidence="4" type="ORF">BN4615_P5186</name>
</gene>
<dbReference type="InterPro" id="IPR036513">
    <property type="entry name" value="STAS_dom_sf"/>
</dbReference>
<dbReference type="NCBIfam" id="TIGR00377">
    <property type="entry name" value="ant_ant_sig"/>
    <property type="match status" value="1"/>
</dbReference>
<dbReference type="CDD" id="cd07043">
    <property type="entry name" value="STAS_anti-anti-sigma_factors"/>
    <property type="match status" value="1"/>
</dbReference>
<dbReference type="PANTHER" id="PTHR33495">
    <property type="entry name" value="ANTI-SIGMA FACTOR ANTAGONIST TM_1081-RELATED-RELATED"/>
    <property type="match status" value="1"/>
</dbReference>
<dbReference type="EMBL" id="LT559118">
    <property type="protein sequence ID" value="SBO95670.1"/>
    <property type="molecule type" value="Genomic_DNA"/>
</dbReference>
<comment type="similarity">
    <text evidence="1 2">Belongs to the anti-sigma-factor antagonist family.</text>
</comment>
<dbReference type="Pfam" id="PF01740">
    <property type="entry name" value="STAS"/>
    <property type="match status" value="1"/>
</dbReference>
<name>A0A1M4EA43_9ACTN</name>
<evidence type="ECO:0000256" key="1">
    <source>
        <dbReference type="ARBA" id="ARBA00009013"/>
    </source>
</evidence>
<dbReference type="AlphaFoldDB" id="A0A1M4EA43"/>
<dbReference type="SUPFAM" id="SSF52091">
    <property type="entry name" value="SpoIIaa-like"/>
    <property type="match status" value="1"/>
</dbReference>
<evidence type="ECO:0000313" key="4">
    <source>
        <dbReference type="EMBL" id="SBO95670.1"/>
    </source>
</evidence>
<dbReference type="Gene3D" id="3.30.750.24">
    <property type="entry name" value="STAS domain"/>
    <property type="match status" value="1"/>
</dbReference>
<reference evidence="4" key="1">
    <citation type="submission" date="2016-04" db="EMBL/GenBank/DDBJ databases">
        <authorList>
            <person name="Evans L.H."/>
            <person name="Alamgir A."/>
            <person name="Owens N."/>
            <person name="Weber N.D."/>
            <person name="Virtaneva K."/>
            <person name="Barbian K."/>
            <person name="Babar A."/>
            <person name="Rosenke K."/>
        </authorList>
    </citation>
    <scope>NUCLEOTIDE SEQUENCE</scope>
    <source>
        <strain evidence="4">Nono1</strain>
    </source>
</reference>
<organism evidence="4">
    <name type="scientific">Nonomuraea gerenzanensis</name>
    <dbReference type="NCBI Taxonomy" id="93944"/>
    <lineage>
        <taxon>Bacteria</taxon>
        <taxon>Bacillati</taxon>
        <taxon>Actinomycetota</taxon>
        <taxon>Actinomycetes</taxon>
        <taxon>Streptosporangiales</taxon>
        <taxon>Streptosporangiaceae</taxon>
        <taxon>Nonomuraea</taxon>
    </lineage>
</organism>
<dbReference type="InterPro" id="IPR002645">
    <property type="entry name" value="STAS_dom"/>
</dbReference>
<evidence type="ECO:0000256" key="2">
    <source>
        <dbReference type="RuleBase" id="RU003749"/>
    </source>
</evidence>
<dbReference type="GO" id="GO:0043856">
    <property type="term" value="F:anti-sigma factor antagonist activity"/>
    <property type="evidence" value="ECO:0007669"/>
    <property type="project" value="InterPro"/>
</dbReference>
<dbReference type="PANTHER" id="PTHR33495:SF2">
    <property type="entry name" value="ANTI-SIGMA FACTOR ANTAGONIST TM_1081-RELATED"/>
    <property type="match status" value="1"/>
</dbReference>